<organism evidence="2 3">
    <name type="scientific">Gaoshiqia sediminis</name>
    <dbReference type="NCBI Taxonomy" id="2986998"/>
    <lineage>
        <taxon>Bacteria</taxon>
        <taxon>Pseudomonadati</taxon>
        <taxon>Bacteroidota</taxon>
        <taxon>Bacteroidia</taxon>
        <taxon>Marinilabiliales</taxon>
        <taxon>Prolixibacteraceae</taxon>
        <taxon>Gaoshiqia</taxon>
    </lineage>
</organism>
<dbReference type="EMBL" id="JAPAAF010000026">
    <property type="protein sequence ID" value="MCW0483954.1"/>
    <property type="molecule type" value="Genomic_DNA"/>
</dbReference>
<dbReference type="RefSeq" id="WP_282592546.1">
    <property type="nucleotide sequence ID" value="NZ_JAPAAF010000026.1"/>
</dbReference>
<dbReference type="Proteomes" id="UP001163821">
    <property type="component" value="Unassembled WGS sequence"/>
</dbReference>
<protein>
    <submittedName>
        <fullName evidence="2">GIY-YIG nuclease family protein</fullName>
    </submittedName>
</protein>
<reference evidence="2" key="1">
    <citation type="submission" date="2022-10" db="EMBL/GenBank/DDBJ databases">
        <title>Gaoshiqiia sediminis gen. nov., sp. nov., isolated from coastal sediment.</title>
        <authorList>
            <person name="Yu W.X."/>
            <person name="Mu D.S."/>
            <person name="Du J.Z."/>
            <person name="Liang Y.Q."/>
        </authorList>
    </citation>
    <scope>NUCLEOTIDE SEQUENCE</scope>
    <source>
        <strain evidence="2">A06</strain>
    </source>
</reference>
<dbReference type="AlphaFoldDB" id="A0AA41Y8I3"/>
<sequence length="277" mass="31948">MPIMLNTILREAGLDPKDIRLIRHKDNRAKKGRSPYELWRDDRPKFELYQSTQSFGNRKKLTAPFWAVFVVNHEEKTMFTGLYSVKYRGLLEQDLPMPHDDGIEKAGSCDVFDLTLQDKLTDLIGRLFIDWGPGALAWIQYAERNEKTITELRHSFTEPEFPGFMNFIEPLSQLKKLPASWISVLKNSRGIYLLTCPKTKEQYVGSASGKDGFWGRWQDYIQTGDGGNVALKNRDTSDYQVSILEVAGTSANIEEILGMEYRWKKKLQSREMGLNRN</sequence>
<evidence type="ECO:0000259" key="1">
    <source>
        <dbReference type="PROSITE" id="PS50164"/>
    </source>
</evidence>
<keyword evidence="3" id="KW-1185">Reference proteome</keyword>
<dbReference type="InterPro" id="IPR035901">
    <property type="entry name" value="GIY-YIG_endonuc_sf"/>
</dbReference>
<dbReference type="CDD" id="cd10446">
    <property type="entry name" value="GIY-YIG_unchar_1"/>
    <property type="match status" value="1"/>
</dbReference>
<dbReference type="InterPro" id="IPR000305">
    <property type="entry name" value="GIY-YIG_endonuc"/>
</dbReference>
<name>A0AA41Y8I3_9BACT</name>
<comment type="caution">
    <text evidence="2">The sequence shown here is derived from an EMBL/GenBank/DDBJ whole genome shotgun (WGS) entry which is preliminary data.</text>
</comment>
<gene>
    <name evidence="2" type="ORF">N2K84_14520</name>
</gene>
<evidence type="ECO:0000313" key="2">
    <source>
        <dbReference type="EMBL" id="MCW0483954.1"/>
    </source>
</evidence>
<dbReference type="Pfam" id="PF01541">
    <property type="entry name" value="GIY-YIG"/>
    <property type="match status" value="1"/>
</dbReference>
<evidence type="ECO:0000313" key="3">
    <source>
        <dbReference type="Proteomes" id="UP001163821"/>
    </source>
</evidence>
<dbReference type="Gene3D" id="3.40.1440.10">
    <property type="entry name" value="GIY-YIG endonuclease"/>
    <property type="match status" value="1"/>
</dbReference>
<dbReference type="PROSITE" id="PS50164">
    <property type="entry name" value="GIY_YIG"/>
    <property type="match status" value="1"/>
</dbReference>
<proteinExistence type="predicted"/>
<dbReference type="SUPFAM" id="SSF82771">
    <property type="entry name" value="GIY-YIG endonuclease"/>
    <property type="match status" value="1"/>
</dbReference>
<accession>A0AA41Y8I3</accession>
<feature type="domain" description="GIY-YIG" evidence="1">
    <location>
        <begin position="187"/>
        <end position="276"/>
    </location>
</feature>